<keyword evidence="1" id="KW-0732">Signal</keyword>
<organism evidence="3 4">
    <name type="scientific">Alligator mississippiensis</name>
    <name type="common">American alligator</name>
    <dbReference type="NCBI Taxonomy" id="8496"/>
    <lineage>
        <taxon>Eukaryota</taxon>
        <taxon>Metazoa</taxon>
        <taxon>Chordata</taxon>
        <taxon>Craniata</taxon>
        <taxon>Vertebrata</taxon>
        <taxon>Euteleostomi</taxon>
        <taxon>Archelosauria</taxon>
        <taxon>Archosauria</taxon>
        <taxon>Crocodylia</taxon>
        <taxon>Alligatoridae</taxon>
        <taxon>Alligatorinae</taxon>
        <taxon>Alligator</taxon>
    </lineage>
</organism>
<dbReference type="InterPro" id="IPR000477">
    <property type="entry name" value="RT_dom"/>
</dbReference>
<accession>A0A151PBH0</accession>
<name>A0A151PBH0_ALLMI</name>
<feature type="signal peptide" evidence="1">
    <location>
        <begin position="1"/>
        <end position="20"/>
    </location>
</feature>
<gene>
    <name evidence="3" type="ORF">Y1Q_0006970</name>
</gene>
<protein>
    <recommendedName>
        <fullName evidence="2">Reverse transcriptase domain-containing protein</fullName>
    </recommendedName>
</protein>
<dbReference type="EMBL" id="AKHW03000504">
    <property type="protein sequence ID" value="KYO46421.1"/>
    <property type="molecule type" value="Genomic_DNA"/>
</dbReference>
<feature type="domain" description="Reverse transcriptase" evidence="2">
    <location>
        <begin position="15"/>
        <end position="88"/>
    </location>
</feature>
<comment type="caution">
    <text evidence="3">The sequence shown here is derived from an EMBL/GenBank/DDBJ whole genome shotgun (WGS) entry which is preliminary data.</text>
</comment>
<evidence type="ECO:0000313" key="4">
    <source>
        <dbReference type="Proteomes" id="UP000050525"/>
    </source>
</evidence>
<proteinExistence type="predicted"/>
<dbReference type="Pfam" id="PF00078">
    <property type="entry name" value="RVT_1"/>
    <property type="match status" value="1"/>
</dbReference>
<sequence>MSFAFKSSHLSLLLLQLCRPFRPKFQEISCGPGGLDLYGQNLSFLAYADDLVLLASDTTQLQQMLDATSEAARWMGLCFNVTKCASLHIDGRQKSRVLDSTLMIQG</sequence>
<keyword evidence="4" id="KW-1185">Reference proteome</keyword>
<feature type="chain" id="PRO_5007586861" description="Reverse transcriptase domain-containing protein" evidence="1">
    <location>
        <begin position="21"/>
        <end position="106"/>
    </location>
</feature>
<evidence type="ECO:0000256" key="1">
    <source>
        <dbReference type="SAM" id="SignalP"/>
    </source>
</evidence>
<dbReference type="AlphaFoldDB" id="A0A151PBH0"/>
<evidence type="ECO:0000259" key="2">
    <source>
        <dbReference type="Pfam" id="PF00078"/>
    </source>
</evidence>
<evidence type="ECO:0000313" key="3">
    <source>
        <dbReference type="EMBL" id="KYO46421.1"/>
    </source>
</evidence>
<dbReference type="Proteomes" id="UP000050525">
    <property type="component" value="Unassembled WGS sequence"/>
</dbReference>
<reference evidence="3 4" key="1">
    <citation type="journal article" date="2012" name="Genome Biol.">
        <title>Sequencing three crocodilian genomes to illuminate the evolution of archosaurs and amniotes.</title>
        <authorList>
            <person name="St John J.A."/>
            <person name="Braun E.L."/>
            <person name="Isberg S.R."/>
            <person name="Miles L.G."/>
            <person name="Chong A.Y."/>
            <person name="Gongora J."/>
            <person name="Dalzell P."/>
            <person name="Moran C."/>
            <person name="Bed'hom B."/>
            <person name="Abzhanov A."/>
            <person name="Burgess S.C."/>
            <person name="Cooksey A.M."/>
            <person name="Castoe T.A."/>
            <person name="Crawford N.G."/>
            <person name="Densmore L.D."/>
            <person name="Drew J.C."/>
            <person name="Edwards S.V."/>
            <person name="Faircloth B.C."/>
            <person name="Fujita M.K."/>
            <person name="Greenwold M.J."/>
            <person name="Hoffmann F.G."/>
            <person name="Howard J.M."/>
            <person name="Iguchi T."/>
            <person name="Janes D.E."/>
            <person name="Khan S.Y."/>
            <person name="Kohno S."/>
            <person name="de Koning A.J."/>
            <person name="Lance S.L."/>
            <person name="McCarthy F.M."/>
            <person name="McCormack J.E."/>
            <person name="Merchant M.E."/>
            <person name="Peterson D.G."/>
            <person name="Pollock D.D."/>
            <person name="Pourmand N."/>
            <person name="Raney B.J."/>
            <person name="Roessler K.A."/>
            <person name="Sanford J.R."/>
            <person name="Sawyer R.H."/>
            <person name="Schmidt C.J."/>
            <person name="Triplett E.W."/>
            <person name="Tuberville T.D."/>
            <person name="Venegas-Anaya M."/>
            <person name="Howard J.T."/>
            <person name="Jarvis E.D."/>
            <person name="Guillette L.J.Jr."/>
            <person name="Glenn T.C."/>
            <person name="Green R.E."/>
            <person name="Ray D.A."/>
        </authorList>
    </citation>
    <scope>NUCLEOTIDE SEQUENCE [LARGE SCALE GENOMIC DNA]</scope>
    <source>
        <strain evidence="3">KSC_2009_1</strain>
    </source>
</reference>